<comment type="caution">
    <text evidence="2">The sequence shown here is derived from an EMBL/GenBank/DDBJ whole genome shotgun (WGS) entry which is preliminary data.</text>
</comment>
<feature type="compositionally biased region" description="Pro residues" evidence="1">
    <location>
        <begin position="15"/>
        <end position="38"/>
    </location>
</feature>
<evidence type="ECO:0000313" key="2">
    <source>
        <dbReference type="EMBL" id="GLC61518.1"/>
    </source>
</evidence>
<dbReference type="Proteomes" id="UP001165080">
    <property type="component" value="Unassembled WGS sequence"/>
</dbReference>
<feature type="region of interest" description="Disordered" evidence="1">
    <location>
        <begin position="1"/>
        <end position="38"/>
    </location>
</feature>
<reference evidence="2 3" key="1">
    <citation type="journal article" date="2023" name="Commun. Biol.">
        <title>Reorganization of the ancestral sex-determining regions during the evolution of trioecy in Pleodorina starrii.</title>
        <authorList>
            <person name="Takahashi K."/>
            <person name="Suzuki S."/>
            <person name="Kawai-Toyooka H."/>
            <person name="Yamamoto K."/>
            <person name="Hamaji T."/>
            <person name="Ootsuki R."/>
            <person name="Yamaguchi H."/>
            <person name="Kawachi M."/>
            <person name="Higashiyama T."/>
            <person name="Nozaki H."/>
        </authorList>
    </citation>
    <scope>NUCLEOTIDE SEQUENCE [LARGE SCALE GENOMIC DNA]</scope>
    <source>
        <strain evidence="2 3">NIES-4479</strain>
    </source>
</reference>
<gene>
    <name evidence="2" type="primary">PLEST010465</name>
    <name evidence="2" type="ORF">PLESTB_001765200</name>
</gene>
<evidence type="ECO:0000256" key="1">
    <source>
        <dbReference type="SAM" id="MobiDB-lite"/>
    </source>
</evidence>
<dbReference type="AlphaFoldDB" id="A0A9W6C0I9"/>
<evidence type="ECO:0000313" key="3">
    <source>
        <dbReference type="Proteomes" id="UP001165080"/>
    </source>
</evidence>
<dbReference type="EMBL" id="BRXU01000047">
    <property type="protein sequence ID" value="GLC61518.1"/>
    <property type="molecule type" value="Genomic_DNA"/>
</dbReference>
<feature type="region of interest" description="Disordered" evidence="1">
    <location>
        <begin position="61"/>
        <end position="83"/>
    </location>
</feature>
<proteinExistence type="predicted"/>
<sequence>MASRNKSFAKSSAVLPPPSSPKPPAPSPPPSPPPSPAPVCPPLEWKCSECSRLTSASAGRFGTGLELPASSARGRPPTRGPVTTGFATAPNTDVLLGCLSCAGTNGGSGCSLICAAKSPDAAAMGACADCAKRGGNAWDCGACYEVR</sequence>
<protein>
    <submittedName>
        <fullName evidence="2">Uncharacterized protein</fullName>
    </submittedName>
</protein>
<keyword evidence="3" id="KW-1185">Reference proteome</keyword>
<organism evidence="2 3">
    <name type="scientific">Pleodorina starrii</name>
    <dbReference type="NCBI Taxonomy" id="330485"/>
    <lineage>
        <taxon>Eukaryota</taxon>
        <taxon>Viridiplantae</taxon>
        <taxon>Chlorophyta</taxon>
        <taxon>core chlorophytes</taxon>
        <taxon>Chlorophyceae</taxon>
        <taxon>CS clade</taxon>
        <taxon>Chlamydomonadales</taxon>
        <taxon>Volvocaceae</taxon>
        <taxon>Pleodorina</taxon>
    </lineage>
</organism>
<accession>A0A9W6C0I9</accession>
<name>A0A9W6C0I9_9CHLO</name>